<keyword evidence="17" id="KW-1185">Reference proteome</keyword>
<keyword evidence="1" id="KW-0600">Photoreceptor protein</keyword>
<keyword evidence="6" id="KW-0677">Repeat</keyword>
<reference evidence="16" key="1">
    <citation type="submission" date="2022-10" db="EMBL/GenBank/DDBJ databases">
        <title>Tapping the CABI collections for fungal endophytes: first genome assemblies for Collariella, Neodidymelliopsis, Ascochyta clinopodiicola, Didymella pomorum, Didymosphaeria variabile, Neocosmospora piperis and Neocucurbitaria cava.</title>
        <authorList>
            <person name="Hill R."/>
        </authorList>
    </citation>
    <scope>NUCLEOTIDE SEQUENCE</scope>
    <source>
        <strain evidence="16">IMI 355082</strain>
    </source>
</reference>
<dbReference type="GO" id="GO:0003677">
    <property type="term" value="F:DNA binding"/>
    <property type="evidence" value="ECO:0007669"/>
    <property type="project" value="UniProtKB-KW"/>
</dbReference>
<keyword evidence="11" id="KW-0238">DNA-binding</keyword>
<evidence type="ECO:0000256" key="3">
    <source>
        <dbReference type="ARBA" id="ARBA00022630"/>
    </source>
</evidence>
<dbReference type="Proteomes" id="UP001140453">
    <property type="component" value="Unassembled WGS sequence"/>
</dbReference>
<comment type="caution">
    <text evidence="16">The sequence shown here is derived from an EMBL/GenBank/DDBJ whole genome shotgun (WGS) entry which is preliminary data.</text>
</comment>
<dbReference type="OrthoDB" id="447251at2759"/>
<dbReference type="CDD" id="cd00130">
    <property type="entry name" value="PAS"/>
    <property type="match status" value="1"/>
</dbReference>
<dbReference type="FunFam" id="3.30.450.20:FF:000064">
    <property type="entry name" value="Vivid PAS protein VVD"/>
    <property type="match status" value="1"/>
</dbReference>
<evidence type="ECO:0000256" key="6">
    <source>
        <dbReference type="ARBA" id="ARBA00022737"/>
    </source>
</evidence>
<dbReference type="InterPro" id="IPR000014">
    <property type="entry name" value="PAS"/>
</dbReference>
<name>A0A9W8YXB8_9PEZI</name>
<keyword evidence="10" id="KW-0805">Transcription regulation</keyword>
<keyword evidence="7" id="KW-0863">Zinc-finger</keyword>
<evidence type="ECO:0000256" key="12">
    <source>
        <dbReference type="ARBA" id="ARBA00023159"/>
    </source>
</evidence>
<organism evidence="16 17">
    <name type="scientific">Gnomoniopsis smithogilvyi</name>
    <dbReference type="NCBI Taxonomy" id="1191159"/>
    <lineage>
        <taxon>Eukaryota</taxon>
        <taxon>Fungi</taxon>
        <taxon>Dikarya</taxon>
        <taxon>Ascomycota</taxon>
        <taxon>Pezizomycotina</taxon>
        <taxon>Sordariomycetes</taxon>
        <taxon>Sordariomycetidae</taxon>
        <taxon>Diaporthales</taxon>
        <taxon>Gnomoniaceae</taxon>
        <taxon>Gnomoniopsis</taxon>
    </lineage>
</organism>
<evidence type="ECO:0000256" key="1">
    <source>
        <dbReference type="ARBA" id="ARBA00022543"/>
    </source>
</evidence>
<feature type="domain" description="PAS" evidence="15">
    <location>
        <begin position="84"/>
        <end position="184"/>
    </location>
</feature>
<evidence type="ECO:0000313" key="17">
    <source>
        <dbReference type="Proteomes" id="UP001140453"/>
    </source>
</evidence>
<keyword evidence="2" id="KW-0716">Sensory transduction</keyword>
<keyword evidence="12" id="KW-0010">Activator</keyword>
<proteinExistence type="predicted"/>
<sequence>MNSWESYALNYRFANNGKTMSPLSDYPSEDSDDASDPLIYPGLYCPSGLDMMTVLLRIYARPNAQINLGPIDCSVALIVCDLAQSDNPIVYASDPFLQMTGYRMQEIQGKNCRFLQEPGGNVQPKSSRKYVDNNTIRGMRDAIKANKEHQTTITNFTKEGKPFVNILTLIPITWDSEDFRYSVGFQCDKASLACTA</sequence>
<evidence type="ECO:0000256" key="7">
    <source>
        <dbReference type="ARBA" id="ARBA00022771"/>
    </source>
</evidence>
<dbReference type="PANTHER" id="PTHR47429:SF7">
    <property type="entry name" value="GATA-FACTOR"/>
    <property type="match status" value="1"/>
</dbReference>
<keyword evidence="4" id="KW-0288">FMN</keyword>
<keyword evidence="5" id="KW-0479">Metal-binding</keyword>
<dbReference type="PANTHER" id="PTHR47429">
    <property type="entry name" value="PROTEIN TWIN LOV 1"/>
    <property type="match status" value="1"/>
</dbReference>
<dbReference type="EMBL" id="JAPEVB010000002">
    <property type="protein sequence ID" value="KAJ4393684.1"/>
    <property type="molecule type" value="Genomic_DNA"/>
</dbReference>
<evidence type="ECO:0000256" key="11">
    <source>
        <dbReference type="ARBA" id="ARBA00023125"/>
    </source>
</evidence>
<protein>
    <recommendedName>
        <fullName evidence="15">PAS domain-containing protein</fullName>
    </recommendedName>
</protein>
<dbReference type="Gene3D" id="3.30.450.20">
    <property type="entry name" value="PAS domain"/>
    <property type="match status" value="1"/>
</dbReference>
<keyword evidence="8" id="KW-0862">Zinc</keyword>
<evidence type="ECO:0000256" key="5">
    <source>
        <dbReference type="ARBA" id="ARBA00022723"/>
    </source>
</evidence>
<keyword evidence="9" id="KW-0157">Chromophore</keyword>
<dbReference type="GO" id="GO:0009881">
    <property type="term" value="F:photoreceptor activity"/>
    <property type="evidence" value="ECO:0007669"/>
    <property type="project" value="UniProtKB-KW"/>
</dbReference>
<dbReference type="InterPro" id="IPR035965">
    <property type="entry name" value="PAS-like_dom_sf"/>
</dbReference>
<evidence type="ECO:0000256" key="13">
    <source>
        <dbReference type="ARBA" id="ARBA00023163"/>
    </source>
</evidence>
<dbReference type="Pfam" id="PF13426">
    <property type="entry name" value="PAS_9"/>
    <property type="match status" value="1"/>
</dbReference>
<evidence type="ECO:0000256" key="14">
    <source>
        <dbReference type="ARBA" id="ARBA00023170"/>
    </source>
</evidence>
<accession>A0A9W8YXB8</accession>
<evidence type="ECO:0000256" key="10">
    <source>
        <dbReference type="ARBA" id="ARBA00023015"/>
    </source>
</evidence>
<evidence type="ECO:0000256" key="8">
    <source>
        <dbReference type="ARBA" id="ARBA00022833"/>
    </source>
</evidence>
<keyword evidence="3" id="KW-0285">Flavoprotein</keyword>
<evidence type="ECO:0000256" key="4">
    <source>
        <dbReference type="ARBA" id="ARBA00022643"/>
    </source>
</evidence>
<dbReference type="GO" id="GO:0005634">
    <property type="term" value="C:nucleus"/>
    <property type="evidence" value="ECO:0007669"/>
    <property type="project" value="TreeGrafter"/>
</dbReference>
<evidence type="ECO:0000259" key="15">
    <source>
        <dbReference type="Pfam" id="PF13426"/>
    </source>
</evidence>
<evidence type="ECO:0000256" key="9">
    <source>
        <dbReference type="ARBA" id="ARBA00022991"/>
    </source>
</evidence>
<keyword evidence="13" id="KW-0804">Transcription</keyword>
<evidence type="ECO:0000256" key="2">
    <source>
        <dbReference type="ARBA" id="ARBA00022606"/>
    </source>
</evidence>
<evidence type="ECO:0000313" key="16">
    <source>
        <dbReference type="EMBL" id="KAJ4393684.1"/>
    </source>
</evidence>
<dbReference type="SUPFAM" id="SSF55785">
    <property type="entry name" value="PYP-like sensor domain (PAS domain)"/>
    <property type="match status" value="1"/>
</dbReference>
<keyword evidence="14" id="KW-0675">Receptor</keyword>
<gene>
    <name evidence="16" type="ORF">N0V93_002899</name>
</gene>
<dbReference type="AlphaFoldDB" id="A0A9W8YXB8"/>
<dbReference type="GO" id="GO:0008270">
    <property type="term" value="F:zinc ion binding"/>
    <property type="evidence" value="ECO:0007669"/>
    <property type="project" value="UniProtKB-KW"/>
</dbReference>